<proteinExistence type="predicted"/>
<name>D2SG35_GEOOG</name>
<sequence>MLCLGPADSSLLTQFMGSDRDRPLTVDADTLTCDAVRSVVSTDDDGDRCADNGTAMTHTPWPDIDAVWADPGQPGLKVDIGDLIDAGLAPCRRAPAWPRARPRRSSGAVAETGAPR</sequence>
<dbReference type="KEGG" id="gob:Gobs_4345"/>
<reference evidence="3" key="2">
    <citation type="submission" date="2010-01" db="EMBL/GenBank/DDBJ databases">
        <title>The complete genome of Geodermatophilus obscurus DSM 43160.</title>
        <authorList>
            <consortium name="US DOE Joint Genome Institute (JGI-PGF)"/>
            <person name="Lucas S."/>
            <person name="Copeland A."/>
            <person name="Lapidus A."/>
            <person name="Glavina del Rio T."/>
            <person name="Dalin E."/>
            <person name="Tice H."/>
            <person name="Bruce D."/>
            <person name="Goodwin L."/>
            <person name="Pitluck S."/>
            <person name="Kyrpides N."/>
            <person name="Mavromatis K."/>
            <person name="Ivanova N."/>
            <person name="Munk A.C."/>
            <person name="Brettin T."/>
            <person name="Detter J.C."/>
            <person name="Han C."/>
            <person name="Larimer F."/>
            <person name="Land M."/>
            <person name="Hauser L."/>
            <person name="Markowitz V."/>
            <person name="Cheng J.-F."/>
            <person name="Hugenholtz P."/>
            <person name="Woyke T."/>
            <person name="Wu D."/>
            <person name="Jando M."/>
            <person name="Schneider S."/>
            <person name="Klenk H.-P."/>
            <person name="Eisen J.A."/>
        </authorList>
    </citation>
    <scope>NUCLEOTIDE SEQUENCE [LARGE SCALE GENOMIC DNA]</scope>
    <source>
        <strain evidence="3">ATCC 25078 / DSM 43160 / JCM 3152 / KCC A-0152 / KCTC 9177 / NBRC 13315 / NRRL B-3577 / G-20</strain>
    </source>
</reference>
<accession>D2SG35</accession>
<dbReference type="Proteomes" id="UP000001382">
    <property type="component" value="Chromosome"/>
</dbReference>
<gene>
    <name evidence="2" type="ordered locus">Gobs_4345</name>
</gene>
<evidence type="ECO:0000256" key="1">
    <source>
        <dbReference type="SAM" id="MobiDB-lite"/>
    </source>
</evidence>
<dbReference type="HOGENOM" id="CLU_2093342_0_0_11"/>
<dbReference type="OrthoDB" id="5119497at2"/>
<organism evidence="2 3">
    <name type="scientific">Geodermatophilus obscurus (strain ATCC 25078 / DSM 43160 / JCM 3152 / CCUG 61914 / KCC A-0152 / KCTC 9177 / NBRC 13315 / NRRL B-3577 / G-20)</name>
    <dbReference type="NCBI Taxonomy" id="526225"/>
    <lineage>
        <taxon>Bacteria</taxon>
        <taxon>Bacillati</taxon>
        <taxon>Actinomycetota</taxon>
        <taxon>Actinomycetes</taxon>
        <taxon>Geodermatophilales</taxon>
        <taxon>Geodermatophilaceae</taxon>
        <taxon>Geodermatophilus</taxon>
    </lineage>
</organism>
<dbReference type="EMBL" id="CP001867">
    <property type="protein sequence ID" value="ADB76903.1"/>
    <property type="molecule type" value="Genomic_DNA"/>
</dbReference>
<feature type="region of interest" description="Disordered" evidence="1">
    <location>
        <begin position="95"/>
        <end position="116"/>
    </location>
</feature>
<dbReference type="AlphaFoldDB" id="D2SG35"/>
<evidence type="ECO:0000313" key="2">
    <source>
        <dbReference type="EMBL" id="ADB76903.1"/>
    </source>
</evidence>
<keyword evidence="3" id="KW-1185">Reference proteome</keyword>
<evidence type="ECO:0000313" key="3">
    <source>
        <dbReference type="Proteomes" id="UP000001382"/>
    </source>
</evidence>
<dbReference type="RefSeq" id="WP_012950328.1">
    <property type="nucleotide sequence ID" value="NC_013757.1"/>
</dbReference>
<reference evidence="2 3" key="1">
    <citation type="journal article" date="2010" name="Stand. Genomic Sci.">
        <title>Complete genome sequence of Geodermatophilus obscurus type strain (G-20).</title>
        <authorList>
            <person name="Ivanova N."/>
            <person name="Sikorski J."/>
            <person name="Jando M."/>
            <person name="Munk C."/>
            <person name="Lapidus A."/>
            <person name="Glavina Del Rio T."/>
            <person name="Copeland A."/>
            <person name="Tice H."/>
            <person name="Cheng J.-F."/>
            <person name="Lucas S."/>
            <person name="Chen F."/>
            <person name="Nolan M."/>
            <person name="Bruce D."/>
            <person name="Goodwin L."/>
            <person name="Pitluck S."/>
            <person name="Mavromatis K."/>
            <person name="Mikhailova N."/>
            <person name="Pati A."/>
            <person name="Chen A."/>
            <person name="Palaniappan K."/>
            <person name="Land M."/>
            <person name="Hauser L."/>
            <person name="Chang Y.-J."/>
            <person name="Jeffries C.D."/>
            <person name="Meincke L."/>
            <person name="Brettin T."/>
            <person name="Detter J.C."/>
            <person name="Detter J.C."/>
            <person name="Rohde M."/>
            <person name="Goeker M."/>
            <person name="Bristow J."/>
            <person name="Eisen J.A."/>
            <person name="Markowitz V."/>
            <person name="Hugenholtz P."/>
            <person name="Kyrpides N.C."/>
            <person name="Klenk H.-P."/>
        </authorList>
    </citation>
    <scope>NUCLEOTIDE SEQUENCE [LARGE SCALE GENOMIC DNA]</scope>
    <source>
        <strain evidence="3">ATCC 25078 / DSM 43160 / JCM 3152 / KCC A-0152 / KCTC 9177 / NBRC 13315 / NRRL B-3577 / G-20</strain>
    </source>
</reference>
<protein>
    <submittedName>
        <fullName evidence="2">Uncharacterized protein</fullName>
    </submittedName>
</protein>
<dbReference type="eggNOG" id="ENOG50302HB">
    <property type="taxonomic scope" value="Bacteria"/>
</dbReference>